<feature type="region of interest" description="Disordered" evidence="7">
    <location>
        <begin position="455"/>
        <end position="478"/>
    </location>
</feature>
<dbReference type="Gene3D" id="3.20.20.80">
    <property type="entry name" value="Glycosidases"/>
    <property type="match status" value="1"/>
</dbReference>
<dbReference type="SUPFAM" id="SSF51445">
    <property type="entry name" value="(Trans)glycosidases"/>
    <property type="match status" value="1"/>
</dbReference>
<keyword evidence="3 6" id="KW-0624">Polysaccharide degradation</keyword>
<dbReference type="PANTHER" id="PTHR31352">
    <property type="entry name" value="BETA-AMYLASE 1, CHLOROPLASTIC"/>
    <property type="match status" value="1"/>
</dbReference>
<dbReference type="GO" id="GO:0000272">
    <property type="term" value="P:polysaccharide catabolic process"/>
    <property type="evidence" value="ECO:0007669"/>
    <property type="project" value="UniProtKB-KW"/>
</dbReference>
<feature type="active site" description="Proton acceptor" evidence="4">
    <location>
        <position position="543"/>
    </location>
</feature>
<organism evidence="8 9">
    <name type="scientific">Pycnococcus provasolii</name>
    <dbReference type="NCBI Taxonomy" id="41880"/>
    <lineage>
        <taxon>Eukaryota</taxon>
        <taxon>Viridiplantae</taxon>
        <taxon>Chlorophyta</taxon>
        <taxon>Pseudoscourfieldiophyceae</taxon>
        <taxon>Pseudoscourfieldiales</taxon>
        <taxon>Pycnococcaceae</taxon>
        <taxon>Pycnococcus</taxon>
    </lineage>
</organism>
<feature type="binding site" evidence="5">
    <location>
        <position position="611"/>
    </location>
    <ligand>
        <name>substrate</name>
    </ligand>
</feature>
<keyword evidence="6" id="KW-0378">Hydrolase</keyword>
<feature type="compositionally biased region" description="Basic residues" evidence="7">
    <location>
        <begin position="21"/>
        <end position="31"/>
    </location>
</feature>
<proteinExistence type="inferred from homology"/>
<feature type="binding site" evidence="5">
    <location>
        <position position="216"/>
    </location>
    <ligand>
        <name>substrate</name>
    </ligand>
</feature>
<dbReference type="Pfam" id="PF01373">
    <property type="entry name" value="Glyco_hydro_14"/>
    <property type="match status" value="2"/>
</dbReference>
<evidence type="ECO:0000313" key="9">
    <source>
        <dbReference type="Proteomes" id="UP000660262"/>
    </source>
</evidence>
<comment type="catalytic activity">
    <reaction evidence="6">
        <text>Hydrolysis of (1-&gt;4)-alpha-D-glucosidic linkages in polysaccharides so as to remove successive maltose units from the non-reducing ends of the chains.</text>
        <dbReference type="EC" id="3.2.1.2"/>
    </reaction>
</comment>
<evidence type="ECO:0000256" key="3">
    <source>
        <dbReference type="ARBA" id="ARBA00023326"/>
    </source>
</evidence>
<keyword evidence="6" id="KW-0326">Glycosidase</keyword>
<feature type="active site" description="Proton donor" evidence="4">
    <location>
        <position position="310"/>
    </location>
</feature>
<name>A0A830HEX3_9CHLO</name>
<dbReference type="GO" id="GO:0016161">
    <property type="term" value="F:beta-amylase activity"/>
    <property type="evidence" value="ECO:0007669"/>
    <property type="project" value="UniProtKB-EC"/>
</dbReference>
<dbReference type="OrthoDB" id="1660156at2759"/>
<comment type="similarity">
    <text evidence="1 6">Belongs to the glycosyl hydrolase 14 family.</text>
</comment>
<comment type="caution">
    <text evidence="8">The sequence shown here is derived from an EMBL/GenBank/DDBJ whole genome shotgun (WGS) entry which is preliminary data.</text>
</comment>
<evidence type="ECO:0000256" key="6">
    <source>
        <dbReference type="RuleBase" id="RU000509"/>
    </source>
</evidence>
<dbReference type="PANTHER" id="PTHR31352:SF1">
    <property type="entry name" value="BETA-AMYLASE 3, CHLOROPLASTIC"/>
    <property type="match status" value="1"/>
</dbReference>
<feature type="region of interest" description="Disordered" evidence="7">
    <location>
        <begin position="636"/>
        <end position="668"/>
    </location>
</feature>
<reference evidence="8" key="1">
    <citation type="submission" date="2020-10" db="EMBL/GenBank/DDBJ databases">
        <title>Unveiling of a novel bifunctional photoreceptor, Dualchrome1, isolated from a cosmopolitan green alga.</title>
        <authorList>
            <person name="Suzuki S."/>
            <person name="Kawachi M."/>
        </authorList>
    </citation>
    <scope>NUCLEOTIDE SEQUENCE</scope>
    <source>
        <strain evidence="8">NIES 2893</strain>
    </source>
</reference>
<feature type="region of interest" description="Disordered" evidence="7">
    <location>
        <begin position="1"/>
        <end position="47"/>
    </location>
</feature>
<evidence type="ECO:0000256" key="5">
    <source>
        <dbReference type="PIRSR" id="PIRSR601554-2"/>
    </source>
</evidence>
<feature type="binding site" evidence="5">
    <location>
        <position position="505"/>
    </location>
    <ligand>
        <name>substrate</name>
    </ligand>
</feature>
<dbReference type="PRINTS" id="PR00750">
    <property type="entry name" value="BETAAMYLASE"/>
</dbReference>
<feature type="binding site" evidence="5">
    <location>
        <position position="422"/>
    </location>
    <ligand>
        <name>substrate</name>
    </ligand>
</feature>
<dbReference type="EMBL" id="BNJQ01000010">
    <property type="protein sequence ID" value="GHP05594.1"/>
    <property type="molecule type" value="Genomic_DNA"/>
</dbReference>
<keyword evidence="2 6" id="KW-0119">Carbohydrate metabolism</keyword>
<dbReference type="EC" id="3.2.1.2" evidence="6"/>
<sequence>MSMSSPVLGNHTKGCGTVAHKPTRKQLHNRRGASSLLSPTSHLVGKNNRRYNTACSASASSSSSEAERAPRCEWHAPEGLQCLVESSQSAASGASESFSPARAVGALARTTSTEEAMRNALARSAERCRARGGVPVTVMLPLDCVDQTGLLRYASQRWFEHALKSLKAAGCSGVMVDVWWGAVERSPGEYDWAPYRQLLEQVRRAGLRLQVVMAFHACGGNVNDTVNLPLPRWVLDAGDDDPDLWYTDRGGNRNRECISLFADEQSSILGRTPLQCYEDFMRSFGDAFERDLQRGGAISEVLVGCGPCGELRYPSYPEALGWRFPGVGEFQCYDKRALASLAEAAEEFGQPEWGLGGPDDAGWYNAKPHEASFFAYGRWNQEYGRFFLGWYGHQLLAHGERLMGVADRALRSRFPHVMFGMKCAGVHWWHGLESRPAALTAGYCPLPLSRASELLGVENKDGDQGEGDEEDEEEVENDKAVVESVPFYTALARLFNQNRMQLAFTCVEMAATDHPAEFACAPESLLREVRLAAALEGVSVLGENALEVYGRGQFNHLALERMVTASRPISVSWHEYSKATSAREAILNKAAVISAERDVTLPPLTGLTFLRLSMEMMRADYVDPWSTFVRAMNNPSRGASSPGGANNNISTTADENLNTKPSDEKISV</sequence>
<feature type="compositionally biased region" description="Acidic residues" evidence="7">
    <location>
        <begin position="464"/>
        <end position="476"/>
    </location>
</feature>
<protein>
    <recommendedName>
        <fullName evidence="6">Beta-amylase</fullName>
        <ecNumber evidence="6">3.2.1.2</ecNumber>
    </recommendedName>
</protein>
<feature type="binding site" evidence="5">
    <location>
        <position position="427"/>
    </location>
    <ligand>
        <name>substrate</name>
    </ligand>
</feature>
<dbReference type="InterPro" id="IPR017853">
    <property type="entry name" value="GH"/>
</dbReference>
<feature type="binding site" evidence="5">
    <location>
        <position position="177"/>
    </location>
    <ligand>
        <name>substrate</name>
    </ligand>
</feature>
<evidence type="ECO:0000256" key="4">
    <source>
        <dbReference type="PIRSR" id="PIRSR601554-1"/>
    </source>
</evidence>
<dbReference type="Proteomes" id="UP000660262">
    <property type="component" value="Unassembled WGS sequence"/>
</dbReference>
<dbReference type="AlphaFoldDB" id="A0A830HEX3"/>
<dbReference type="InterPro" id="IPR001554">
    <property type="entry name" value="Glyco_hydro_14"/>
</dbReference>
<keyword evidence="9" id="KW-1185">Reference proteome</keyword>
<accession>A0A830HEX3</accession>
<evidence type="ECO:0000256" key="1">
    <source>
        <dbReference type="ARBA" id="ARBA00005652"/>
    </source>
</evidence>
<feature type="compositionally biased region" description="Polar residues" evidence="7">
    <location>
        <begin position="636"/>
        <end position="660"/>
    </location>
</feature>
<gene>
    <name evidence="8" type="ORF">PPROV_000434400</name>
</gene>
<evidence type="ECO:0000313" key="8">
    <source>
        <dbReference type="EMBL" id="GHP05594.1"/>
    </source>
</evidence>
<evidence type="ECO:0000256" key="2">
    <source>
        <dbReference type="ARBA" id="ARBA00023277"/>
    </source>
</evidence>
<feature type="binding site" evidence="5">
    <location>
        <begin position="544"/>
        <end position="545"/>
    </location>
    <ligand>
        <name>substrate</name>
    </ligand>
</feature>
<feature type="binding site" evidence="5">
    <location>
        <position position="224"/>
    </location>
    <ligand>
        <name>substrate</name>
    </ligand>
</feature>
<evidence type="ECO:0000256" key="7">
    <source>
        <dbReference type="SAM" id="MobiDB-lite"/>
    </source>
</evidence>